<proteinExistence type="inferred from homology"/>
<evidence type="ECO:0000256" key="1">
    <source>
        <dbReference type="ARBA" id="ARBA00009431"/>
    </source>
</evidence>
<dbReference type="EMBL" id="JACSDZ010000023">
    <property type="protein sequence ID" value="KAF7380571.1"/>
    <property type="molecule type" value="Genomic_DNA"/>
</dbReference>
<evidence type="ECO:0000313" key="3">
    <source>
        <dbReference type="Proteomes" id="UP000617340"/>
    </source>
</evidence>
<gene>
    <name evidence="2" type="ORF">HZH68_016436</name>
</gene>
<dbReference type="InterPro" id="IPR029058">
    <property type="entry name" value="AB_hydrolase_fold"/>
</dbReference>
<accession>A0A834J1P9</accession>
<comment type="caution">
    <text evidence="2">The sequence shown here is derived from an EMBL/GenBank/DDBJ whole genome shotgun (WGS) entry which is preliminary data.</text>
</comment>
<dbReference type="Pfam" id="PF00450">
    <property type="entry name" value="Peptidase_S10"/>
    <property type="match status" value="1"/>
</dbReference>
<reference evidence="2" key="1">
    <citation type="journal article" date="2020" name="G3 (Bethesda)">
        <title>High-Quality Assemblies for Three Invasive Social Wasps from the &lt;i&gt;Vespula&lt;/i&gt; Genus.</title>
        <authorList>
            <person name="Harrop T.W.R."/>
            <person name="Guhlin J."/>
            <person name="McLaughlin G.M."/>
            <person name="Permina E."/>
            <person name="Stockwell P."/>
            <person name="Gilligan J."/>
            <person name="Le Lec M.F."/>
            <person name="Gruber M.A.M."/>
            <person name="Quinn O."/>
            <person name="Lovegrove M."/>
            <person name="Duncan E.J."/>
            <person name="Remnant E.J."/>
            <person name="Van Eeckhoven J."/>
            <person name="Graham B."/>
            <person name="Knapp R.A."/>
            <person name="Langford K.W."/>
            <person name="Kronenberg Z."/>
            <person name="Press M.O."/>
            <person name="Eacker S.M."/>
            <person name="Wilson-Rankin E.E."/>
            <person name="Purcell J."/>
            <person name="Lester P.J."/>
            <person name="Dearden P.K."/>
        </authorList>
    </citation>
    <scope>NUCLEOTIDE SEQUENCE</scope>
    <source>
        <strain evidence="2">Linc-1</strain>
    </source>
</reference>
<name>A0A834J1P9_VESGE</name>
<protein>
    <submittedName>
        <fullName evidence="2">Uncharacterized protein</fullName>
    </submittedName>
</protein>
<dbReference type="SUPFAM" id="SSF53474">
    <property type="entry name" value="alpha/beta-Hydrolases"/>
    <property type="match status" value="1"/>
</dbReference>
<evidence type="ECO:0000313" key="2">
    <source>
        <dbReference type="EMBL" id="KAF7380571.1"/>
    </source>
</evidence>
<comment type="similarity">
    <text evidence="1">Belongs to the peptidase S10 family.</text>
</comment>
<dbReference type="InterPro" id="IPR001563">
    <property type="entry name" value="Peptidase_S10"/>
</dbReference>
<dbReference type="AlphaFoldDB" id="A0A834J1P9"/>
<dbReference type="Proteomes" id="UP000617340">
    <property type="component" value="Unassembled WGS sequence"/>
</dbReference>
<dbReference type="GO" id="GO:0006508">
    <property type="term" value="P:proteolysis"/>
    <property type="evidence" value="ECO:0007669"/>
    <property type="project" value="InterPro"/>
</dbReference>
<sequence>MRSHYKEKSDKIIKLKQSSLQRVSRSIPSSRQLSGRVLSRQGIILTTLAARKYSWSISLNLIYVNNPIGTGYNFVRNDKGYANNETKLQEIFITLYYGSLNFFQSFEIIIFLLPTNLATNIHLPFHIYDRKL</sequence>
<dbReference type="GO" id="GO:0004185">
    <property type="term" value="F:serine-type carboxypeptidase activity"/>
    <property type="evidence" value="ECO:0007669"/>
    <property type="project" value="InterPro"/>
</dbReference>
<organism evidence="2 3">
    <name type="scientific">Vespula germanica</name>
    <name type="common">German yellow jacket</name>
    <name type="synonym">Paravespula germanica</name>
    <dbReference type="NCBI Taxonomy" id="30212"/>
    <lineage>
        <taxon>Eukaryota</taxon>
        <taxon>Metazoa</taxon>
        <taxon>Ecdysozoa</taxon>
        <taxon>Arthropoda</taxon>
        <taxon>Hexapoda</taxon>
        <taxon>Insecta</taxon>
        <taxon>Pterygota</taxon>
        <taxon>Neoptera</taxon>
        <taxon>Endopterygota</taxon>
        <taxon>Hymenoptera</taxon>
        <taxon>Apocrita</taxon>
        <taxon>Aculeata</taxon>
        <taxon>Vespoidea</taxon>
        <taxon>Vespidae</taxon>
        <taxon>Vespinae</taxon>
        <taxon>Vespula</taxon>
    </lineage>
</organism>
<dbReference type="Gene3D" id="3.40.50.1820">
    <property type="entry name" value="alpha/beta hydrolase"/>
    <property type="match status" value="1"/>
</dbReference>
<keyword evidence="3" id="KW-1185">Reference proteome</keyword>